<evidence type="ECO:0000256" key="1">
    <source>
        <dbReference type="SAM" id="MobiDB-lite"/>
    </source>
</evidence>
<feature type="region of interest" description="Disordered" evidence="1">
    <location>
        <begin position="1"/>
        <end position="27"/>
    </location>
</feature>
<evidence type="ECO:0000313" key="2">
    <source>
        <dbReference type="EMBL" id="GFC66220.1"/>
    </source>
</evidence>
<dbReference type="EMBL" id="BKCJ011010098">
    <property type="protein sequence ID" value="GFC66220.1"/>
    <property type="molecule type" value="Genomic_DNA"/>
</dbReference>
<name>A0A699Q8Y2_TANCI</name>
<protein>
    <submittedName>
        <fullName evidence="2">Uncharacterized protein</fullName>
    </submittedName>
</protein>
<dbReference type="AlphaFoldDB" id="A0A699Q8Y2"/>
<sequence>MSGTNPSSKDFPKDPVNYQHDPYHGEDEAEENAKLFDEKDHVLEHVPSLKETVIIVDGDAPLLAVDALVVPLVIVLDEQLERPNKRRKLNPA</sequence>
<organism evidence="2">
    <name type="scientific">Tanacetum cinerariifolium</name>
    <name type="common">Dalmatian daisy</name>
    <name type="synonym">Chrysanthemum cinerariifolium</name>
    <dbReference type="NCBI Taxonomy" id="118510"/>
    <lineage>
        <taxon>Eukaryota</taxon>
        <taxon>Viridiplantae</taxon>
        <taxon>Streptophyta</taxon>
        <taxon>Embryophyta</taxon>
        <taxon>Tracheophyta</taxon>
        <taxon>Spermatophyta</taxon>
        <taxon>Magnoliopsida</taxon>
        <taxon>eudicotyledons</taxon>
        <taxon>Gunneridae</taxon>
        <taxon>Pentapetalae</taxon>
        <taxon>asterids</taxon>
        <taxon>campanulids</taxon>
        <taxon>Asterales</taxon>
        <taxon>Asteraceae</taxon>
        <taxon>Asteroideae</taxon>
        <taxon>Anthemideae</taxon>
        <taxon>Anthemidinae</taxon>
        <taxon>Tanacetum</taxon>
    </lineage>
</organism>
<gene>
    <name evidence="2" type="ORF">Tci_838190</name>
</gene>
<accession>A0A699Q8Y2</accession>
<proteinExistence type="predicted"/>
<comment type="caution">
    <text evidence="2">The sequence shown here is derived from an EMBL/GenBank/DDBJ whole genome shotgun (WGS) entry which is preliminary data.</text>
</comment>
<reference evidence="2" key="1">
    <citation type="journal article" date="2019" name="Sci. Rep.">
        <title>Draft genome of Tanacetum cinerariifolium, the natural source of mosquito coil.</title>
        <authorList>
            <person name="Yamashiro T."/>
            <person name="Shiraishi A."/>
            <person name="Satake H."/>
            <person name="Nakayama K."/>
        </authorList>
    </citation>
    <scope>NUCLEOTIDE SEQUENCE</scope>
</reference>